<gene>
    <name evidence="1" type="ORF">MELLADRAFT_103248</name>
</gene>
<dbReference type="VEuPathDB" id="FungiDB:MELLADRAFT_103248"/>
<name>F4RB10_MELLP</name>
<keyword evidence="2" id="KW-1185">Reference proteome</keyword>
<dbReference type="Proteomes" id="UP000001072">
    <property type="component" value="Unassembled WGS sequence"/>
</dbReference>
<sequence>MKKLYSRQICKNVKVMLKGPTLIQGLSGLTTISAQDPYLTVSALDVTCLSTIAENVQENLEHQGNSIWPSFLNYFSPLETPRNPSLVSEAKMIAGSSIIENKVTEWMSATPTMAKWLIDDMDQKKGTWACKETSKQQTKIRLMYSNLKPGSLDAARMKLNKTAPQGFQYTKQKGKIEQSRHKERLCYQSLITYLTFGPIRFFKPKNWKAGINELIQLLELPIPLVENKDVDGKPSSYKASGLQDAMGMFKPQVLAEAIVSDFFEEALNPRGALMLDGNPAPERTPGLCEPEPKELIEVAAHQGQNMIPKLPAGVHICLRKDWVHASGYTTLIDELVPVQIKAEDDSQIGILQNPKSVSFTNQESTKLIGKHTKDEKLILTIGGDHSSKIWCVH</sequence>
<dbReference type="EMBL" id="GL883094">
    <property type="protein sequence ID" value="EGG10681.1"/>
    <property type="molecule type" value="Genomic_DNA"/>
</dbReference>
<organism evidence="2">
    <name type="scientific">Melampsora larici-populina (strain 98AG31 / pathotype 3-4-7)</name>
    <name type="common">Poplar leaf rust fungus</name>
    <dbReference type="NCBI Taxonomy" id="747676"/>
    <lineage>
        <taxon>Eukaryota</taxon>
        <taxon>Fungi</taxon>
        <taxon>Dikarya</taxon>
        <taxon>Basidiomycota</taxon>
        <taxon>Pucciniomycotina</taxon>
        <taxon>Pucciniomycetes</taxon>
        <taxon>Pucciniales</taxon>
        <taxon>Melampsoraceae</taxon>
        <taxon>Melampsora</taxon>
    </lineage>
</organism>
<accession>F4RB10</accession>
<dbReference type="GeneID" id="18921914"/>
<dbReference type="HOGENOM" id="CLU_702226_0_0_1"/>
<dbReference type="KEGG" id="mlr:MELLADRAFT_103248"/>
<evidence type="ECO:0000313" key="2">
    <source>
        <dbReference type="Proteomes" id="UP000001072"/>
    </source>
</evidence>
<protein>
    <submittedName>
        <fullName evidence="1">Uncharacterized protein</fullName>
    </submittedName>
</protein>
<dbReference type="InParanoid" id="F4RB10"/>
<dbReference type="OrthoDB" id="10388779at2759"/>
<dbReference type="RefSeq" id="XP_007406150.1">
    <property type="nucleotide sequence ID" value="XM_007406088.1"/>
</dbReference>
<proteinExistence type="predicted"/>
<evidence type="ECO:0000313" key="1">
    <source>
        <dbReference type="EMBL" id="EGG10681.1"/>
    </source>
</evidence>
<dbReference type="AlphaFoldDB" id="F4RB10"/>
<reference evidence="2" key="1">
    <citation type="journal article" date="2011" name="Proc. Natl. Acad. Sci. U.S.A.">
        <title>Obligate biotrophy features unraveled by the genomic analysis of rust fungi.</title>
        <authorList>
            <person name="Duplessis S."/>
            <person name="Cuomo C.A."/>
            <person name="Lin Y.-C."/>
            <person name="Aerts A."/>
            <person name="Tisserant E."/>
            <person name="Veneault-Fourrey C."/>
            <person name="Joly D.L."/>
            <person name="Hacquard S."/>
            <person name="Amselem J."/>
            <person name="Cantarel B.L."/>
            <person name="Chiu R."/>
            <person name="Coutinho P.M."/>
            <person name="Feau N."/>
            <person name="Field M."/>
            <person name="Frey P."/>
            <person name="Gelhaye E."/>
            <person name="Goldberg J."/>
            <person name="Grabherr M.G."/>
            <person name="Kodira C.D."/>
            <person name="Kohler A."/>
            <person name="Kuees U."/>
            <person name="Lindquist E.A."/>
            <person name="Lucas S.M."/>
            <person name="Mago R."/>
            <person name="Mauceli E."/>
            <person name="Morin E."/>
            <person name="Murat C."/>
            <person name="Pangilinan J.L."/>
            <person name="Park R."/>
            <person name="Pearson M."/>
            <person name="Quesneville H."/>
            <person name="Rouhier N."/>
            <person name="Sakthikumar S."/>
            <person name="Salamov A.A."/>
            <person name="Schmutz J."/>
            <person name="Selles B."/>
            <person name="Shapiro H."/>
            <person name="Tanguay P."/>
            <person name="Tuskan G.A."/>
            <person name="Henrissat B."/>
            <person name="Van de Peer Y."/>
            <person name="Rouze P."/>
            <person name="Ellis J.G."/>
            <person name="Dodds P.N."/>
            <person name="Schein J.E."/>
            <person name="Zhong S."/>
            <person name="Hamelin R.C."/>
            <person name="Grigoriev I.V."/>
            <person name="Szabo L.J."/>
            <person name="Martin F."/>
        </authorList>
    </citation>
    <scope>NUCLEOTIDE SEQUENCE [LARGE SCALE GENOMIC DNA]</scope>
    <source>
        <strain evidence="2">98AG31 / pathotype 3-4-7</strain>
    </source>
</reference>